<dbReference type="CDD" id="cd09602">
    <property type="entry name" value="M1_APN"/>
    <property type="match status" value="1"/>
</dbReference>
<evidence type="ECO:0000256" key="8">
    <source>
        <dbReference type="ARBA" id="ARBA00022723"/>
    </source>
</evidence>
<evidence type="ECO:0000256" key="6">
    <source>
        <dbReference type="ARBA" id="ARBA00022438"/>
    </source>
</evidence>
<dbReference type="PRINTS" id="PR00756">
    <property type="entry name" value="ALADIPTASE"/>
</dbReference>
<evidence type="ECO:0000259" key="14">
    <source>
        <dbReference type="Pfam" id="PF01433"/>
    </source>
</evidence>
<comment type="caution">
    <text evidence="16">The sequence shown here is derived from an EMBL/GenBank/DDBJ whole genome shotgun (WGS) entry which is preliminary data.</text>
</comment>
<dbReference type="InterPro" id="IPR027268">
    <property type="entry name" value="Peptidase_M4/M1_CTD_sf"/>
</dbReference>
<dbReference type="Gene3D" id="1.10.390.10">
    <property type="entry name" value="Neutral Protease Domain 2"/>
    <property type="match status" value="1"/>
</dbReference>
<evidence type="ECO:0000256" key="13">
    <source>
        <dbReference type="ARBA" id="ARBA00031533"/>
    </source>
</evidence>
<feature type="domain" description="Peptidase M1 membrane alanine aminopeptidase" evidence="14">
    <location>
        <begin position="234"/>
        <end position="444"/>
    </location>
</feature>
<evidence type="ECO:0000259" key="15">
    <source>
        <dbReference type="Pfam" id="PF11838"/>
    </source>
</evidence>
<dbReference type="InterPro" id="IPR014782">
    <property type="entry name" value="Peptidase_M1_dom"/>
</dbReference>
<keyword evidence="10" id="KW-0862">Zinc</keyword>
<keyword evidence="11" id="KW-0482">Metalloprotease</keyword>
<dbReference type="InterPro" id="IPR001930">
    <property type="entry name" value="Peptidase_M1"/>
</dbReference>
<keyword evidence="9 16" id="KW-0378">Hydrolase</keyword>
<dbReference type="PANTHER" id="PTHR11533">
    <property type="entry name" value="PROTEASE M1 ZINC METALLOPROTEASE"/>
    <property type="match status" value="1"/>
</dbReference>
<evidence type="ECO:0000256" key="11">
    <source>
        <dbReference type="ARBA" id="ARBA00023049"/>
    </source>
</evidence>
<dbReference type="Pfam" id="PF01433">
    <property type="entry name" value="Peptidase_M1"/>
    <property type="match status" value="1"/>
</dbReference>
<dbReference type="InterPro" id="IPR050344">
    <property type="entry name" value="Peptidase_M1_aminopeptidases"/>
</dbReference>
<evidence type="ECO:0000256" key="12">
    <source>
        <dbReference type="ARBA" id="ARBA00029811"/>
    </source>
</evidence>
<comment type="catalytic activity">
    <reaction evidence="1">
        <text>Release of an N-terminal amino acid, Xaa-|-Yaa- from a peptide, amide or arylamide. Xaa is preferably Ala, but may be most amino acids including Pro (slow action). When a terminal hydrophobic residue is followed by a prolyl residue, the two may be released as an intact Xaa-Pro dipeptide.</text>
        <dbReference type="EC" id="3.4.11.2"/>
    </reaction>
</comment>
<dbReference type="EMBL" id="JBHUFZ010000017">
    <property type="protein sequence ID" value="MFD1890172.1"/>
    <property type="molecule type" value="Genomic_DNA"/>
</dbReference>
<evidence type="ECO:0000256" key="4">
    <source>
        <dbReference type="ARBA" id="ARBA00012564"/>
    </source>
</evidence>
<dbReference type="NCBIfam" id="TIGR02412">
    <property type="entry name" value="pepN_strep_liv"/>
    <property type="match status" value="1"/>
</dbReference>
<evidence type="ECO:0000256" key="7">
    <source>
        <dbReference type="ARBA" id="ARBA00022670"/>
    </source>
</evidence>
<dbReference type="RefSeq" id="WP_343873169.1">
    <property type="nucleotide sequence ID" value="NZ_BAAAIX010000014.1"/>
</dbReference>
<comment type="cofactor">
    <cofactor evidence="2">
        <name>Zn(2+)</name>
        <dbReference type="ChEBI" id="CHEBI:29105"/>
    </cofactor>
</comment>
<dbReference type="SUPFAM" id="SSF55486">
    <property type="entry name" value="Metalloproteases ('zincins'), catalytic domain"/>
    <property type="match status" value="1"/>
</dbReference>
<reference evidence="17" key="1">
    <citation type="journal article" date="2019" name="Int. J. Syst. Evol. Microbiol.">
        <title>The Global Catalogue of Microorganisms (GCM) 10K type strain sequencing project: providing services to taxonomists for standard genome sequencing and annotation.</title>
        <authorList>
            <consortium name="The Broad Institute Genomics Platform"/>
            <consortium name="The Broad Institute Genome Sequencing Center for Infectious Disease"/>
            <person name="Wu L."/>
            <person name="Ma J."/>
        </authorList>
    </citation>
    <scope>NUCLEOTIDE SEQUENCE [LARGE SCALE GENOMIC DNA]</scope>
    <source>
        <strain evidence="17">CAIM 431</strain>
    </source>
</reference>
<dbReference type="InterPro" id="IPR024571">
    <property type="entry name" value="ERAP1-like_C_dom"/>
</dbReference>
<dbReference type="Gene3D" id="2.60.40.1730">
    <property type="entry name" value="tricorn interacting facor f3 domain"/>
    <property type="match status" value="1"/>
</dbReference>
<evidence type="ECO:0000313" key="16">
    <source>
        <dbReference type="EMBL" id="MFD1890172.1"/>
    </source>
</evidence>
<gene>
    <name evidence="16" type="primary">pepN</name>
    <name evidence="16" type="ORF">ACFSCS_08235</name>
</gene>
<comment type="similarity">
    <text evidence="3">Belongs to the peptidase M1 family.</text>
</comment>
<dbReference type="InterPro" id="IPR012778">
    <property type="entry name" value="Pept_M1_aminopeptidase"/>
</dbReference>
<dbReference type="GO" id="GO:0016285">
    <property type="term" value="F:alanyl aminopeptidase activity"/>
    <property type="evidence" value="ECO:0007669"/>
    <property type="project" value="UniProtKB-EC"/>
</dbReference>
<accession>A0ABW4RUZ9</accession>
<dbReference type="InterPro" id="IPR042097">
    <property type="entry name" value="Aminopeptidase_N-like_N_sf"/>
</dbReference>
<evidence type="ECO:0000256" key="9">
    <source>
        <dbReference type="ARBA" id="ARBA00022801"/>
    </source>
</evidence>
<dbReference type="EC" id="3.4.11.2" evidence="4"/>
<evidence type="ECO:0000256" key="10">
    <source>
        <dbReference type="ARBA" id="ARBA00022833"/>
    </source>
</evidence>
<dbReference type="Pfam" id="PF11838">
    <property type="entry name" value="ERAP1_C"/>
    <property type="match status" value="1"/>
</dbReference>
<proteinExistence type="inferred from homology"/>
<keyword evidence="8" id="KW-0479">Metal-binding</keyword>
<name>A0ABW4RUZ9_9ACTN</name>
<organism evidence="16 17">
    <name type="scientific">Luteococcus peritonei</name>
    <dbReference type="NCBI Taxonomy" id="88874"/>
    <lineage>
        <taxon>Bacteria</taxon>
        <taxon>Bacillati</taxon>
        <taxon>Actinomycetota</taxon>
        <taxon>Actinomycetes</taxon>
        <taxon>Propionibacteriales</taxon>
        <taxon>Propionibacteriaceae</taxon>
        <taxon>Luteococcus</taxon>
    </lineage>
</organism>
<evidence type="ECO:0000256" key="3">
    <source>
        <dbReference type="ARBA" id="ARBA00010136"/>
    </source>
</evidence>
<dbReference type="SUPFAM" id="SSF63737">
    <property type="entry name" value="Leukotriene A4 hydrolase N-terminal domain"/>
    <property type="match status" value="1"/>
</dbReference>
<keyword evidence="7" id="KW-0645">Protease</keyword>
<sequence length="826" mass="89544">MPDHASLRRDEAETRAALITVRQVHVELDLRRPESFTSATTISFDCTAPGATSFVDFCGTSLDELVLNGRPVAQPHWSGGRIRLEGLAARNELLVRGTMAYSSDGEGLHRHVDAADGEAYLYAMSFLDAAPRWFACFDQPDLKAPVGLDVLAPEHWSVVGNQPASSTAPGRWSIEPGHPLSSYFVTLAAGPWHRIDGGQHGRNAMGRPVGLTLHARASLAEQLEAEAEDILAVTRAGLDAYRRLFDSDYPFEDYAQVFVPDFNAGAMENPGCVVFREQFLGRGPVARRERARRAGTICHEMAHQWFGDLVTMRWWDELWLNESFAEYMGHRVSTEAAGYPLWTDFALERKQWGIDADLSPSTHPVAGNGAADAQAALANFDGISYAKGAAVLRQLATWMGDEAFLAGLREHFAAHAHGNATMADLLSAWRRQGVEGLDEWVEAWLATSGIDLVRVQADDRPRLLREGSRPHRLLLQVHPATASVPAAQPGVEHRIAVEGPLTPLPEAASGSLLLPDADGRGWVRTRPAVVGSGDPWSVPASTLAEPQARVALLGSLRDAWRHGEVPTGRALDLLLDHLPTETDQDLLAWCCGQVEQLCGSWSLPQDRAARRARAAALLEHGRAASEPGSDAHLTWTRALLQLTDSTDLLLGLLQIDGLATLAPDERWLAVRRAVTLGHDPSLVDQELARDDSSAGRLAAARARAQLPSVEAKRAAMELVLAPSQASTYQVQAAATGLFLPDQHELTAPLVAEWFARIGGTAAFRSGWALGAVVRTGYPFSHADRARLAAAQQALQDPGLDPTLERALRDGLALLERHHSALTGLDA</sequence>
<evidence type="ECO:0000256" key="2">
    <source>
        <dbReference type="ARBA" id="ARBA00001947"/>
    </source>
</evidence>
<feature type="domain" description="ERAP1-like C-terminal" evidence="15">
    <location>
        <begin position="543"/>
        <end position="813"/>
    </location>
</feature>
<evidence type="ECO:0000256" key="5">
    <source>
        <dbReference type="ARBA" id="ARBA00015611"/>
    </source>
</evidence>
<keyword evidence="17" id="KW-1185">Reference proteome</keyword>
<dbReference type="PANTHER" id="PTHR11533:SF174">
    <property type="entry name" value="PUROMYCIN-SENSITIVE AMINOPEPTIDASE-RELATED"/>
    <property type="match status" value="1"/>
</dbReference>
<protein>
    <recommendedName>
        <fullName evidence="5">Aminopeptidase N</fullName>
        <ecNumber evidence="4">3.4.11.2</ecNumber>
    </recommendedName>
    <alternativeName>
        <fullName evidence="12">Alanine aminopeptidase</fullName>
    </alternativeName>
    <alternativeName>
        <fullName evidence="13">Lysyl aminopeptidase</fullName>
    </alternativeName>
</protein>
<keyword evidence="6 16" id="KW-0031">Aminopeptidase</keyword>
<dbReference type="Proteomes" id="UP001597326">
    <property type="component" value="Unassembled WGS sequence"/>
</dbReference>
<evidence type="ECO:0000256" key="1">
    <source>
        <dbReference type="ARBA" id="ARBA00000098"/>
    </source>
</evidence>
<evidence type="ECO:0000313" key="17">
    <source>
        <dbReference type="Proteomes" id="UP001597326"/>
    </source>
</evidence>